<keyword evidence="2" id="KW-1185">Reference proteome</keyword>
<proteinExistence type="predicted"/>
<evidence type="ECO:0000313" key="1">
    <source>
        <dbReference type="EMBL" id="EKE69373.1"/>
    </source>
</evidence>
<organism evidence="1 2">
    <name type="scientific">Celeribacter baekdonensis B30</name>
    <dbReference type="NCBI Taxonomy" id="1208323"/>
    <lineage>
        <taxon>Bacteria</taxon>
        <taxon>Pseudomonadati</taxon>
        <taxon>Pseudomonadota</taxon>
        <taxon>Alphaproteobacteria</taxon>
        <taxon>Rhodobacterales</taxon>
        <taxon>Roseobacteraceae</taxon>
        <taxon>Celeribacter</taxon>
    </lineage>
</organism>
<comment type="caution">
    <text evidence="1">The sequence shown here is derived from an EMBL/GenBank/DDBJ whole genome shotgun (WGS) entry which is preliminary data.</text>
</comment>
<dbReference type="Proteomes" id="UP000006762">
    <property type="component" value="Unassembled WGS sequence"/>
</dbReference>
<accession>K2J2P9</accession>
<dbReference type="STRING" id="1208323.B30_16443"/>
<sequence>MTASLKQWDNPAVRSATQDSDFDFSTLRKSPQSLYIAVSEDHIVTLETGRGQPEPEMLEREAAVPKGWEAALGRQEDFIEELLGG</sequence>
<dbReference type="eggNOG" id="ENOG5033J1Q">
    <property type="taxonomic scope" value="Bacteria"/>
</dbReference>
<evidence type="ECO:0000313" key="2">
    <source>
        <dbReference type="Proteomes" id="UP000006762"/>
    </source>
</evidence>
<gene>
    <name evidence="1" type="ORF">B30_16443</name>
</gene>
<reference evidence="1 2" key="1">
    <citation type="submission" date="2012-09" db="EMBL/GenBank/DDBJ databases">
        <title>Celeribacter baekdonensis B30 Genome Sequencing.</title>
        <authorList>
            <person name="Wang W."/>
        </authorList>
    </citation>
    <scope>NUCLEOTIDE SEQUENCE [LARGE SCALE GENOMIC DNA]</scope>
    <source>
        <strain evidence="1 2">B30</strain>
    </source>
</reference>
<dbReference type="InterPro" id="IPR003688">
    <property type="entry name" value="TraG/VirD4"/>
</dbReference>
<dbReference type="GO" id="GO:0016020">
    <property type="term" value="C:membrane"/>
    <property type="evidence" value="ECO:0007669"/>
    <property type="project" value="InterPro"/>
</dbReference>
<name>K2J2P9_9RHOB</name>
<protein>
    <submittedName>
        <fullName evidence="1">TRAG family protein</fullName>
    </submittedName>
</protein>
<dbReference type="EMBL" id="AMRK01000010">
    <property type="protein sequence ID" value="EKE69373.1"/>
    <property type="molecule type" value="Genomic_DNA"/>
</dbReference>
<dbReference type="PATRIC" id="fig|1208323.3.peg.3405"/>
<dbReference type="Pfam" id="PF02534">
    <property type="entry name" value="T4SS-DNA_transf"/>
    <property type="match status" value="1"/>
</dbReference>
<dbReference type="AlphaFoldDB" id="K2J2P9"/>